<sequence>MTVVMVTDASLFLTEAMCEKWAICLVLLRILLDGVDLRDDVDDIPYDVYKLPTPRPRWRLLLHSVPPTSRL</sequence>
<gene>
    <name evidence="1" type="ORF">DIJ64_07945</name>
</gene>
<dbReference type="RefSeq" id="WP_111481027.1">
    <property type="nucleotide sequence ID" value="NZ_CP029543.1"/>
</dbReference>
<proteinExistence type="predicted"/>
<evidence type="ECO:0000313" key="2">
    <source>
        <dbReference type="Proteomes" id="UP000249682"/>
    </source>
</evidence>
<organism evidence="1 2">
    <name type="scientific">Mycobacterium leprae</name>
    <dbReference type="NCBI Taxonomy" id="1769"/>
    <lineage>
        <taxon>Bacteria</taxon>
        <taxon>Bacillati</taxon>
        <taxon>Actinomycetota</taxon>
        <taxon>Actinomycetes</taxon>
        <taxon>Mycobacteriales</taxon>
        <taxon>Mycobacteriaceae</taxon>
        <taxon>Mycobacterium</taxon>
    </lineage>
</organism>
<name>A0AAD0P4Z1_MYCLR</name>
<protein>
    <submittedName>
        <fullName evidence="1">Uncharacterized protein</fullName>
    </submittedName>
</protein>
<reference evidence="1 2" key="1">
    <citation type="submission" date="2018-05" db="EMBL/GenBank/DDBJ databases">
        <title>Evolution of small genomes with special reference to Mycobacterium leprae.</title>
        <authorList>
            <person name="Mohanty P.S."/>
            <person name="Bansal A.K."/>
            <person name="Gupta U.D."/>
            <person name="Naaz F."/>
            <person name="Dwivedi V.D."/>
            <person name="Singh H."/>
            <person name="Gupta G."/>
            <person name="Sharma S."/>
            <person name="Arora M."/>
        </authorList>
    </citation>
    <scope>NUCLEOTIDE SEQUENCE [LARGE SCALE GENOMIC DNA]</scope>
    <source>
        <strain evidence="1 2">MRHRU-235-G</strain>
    </source>
</reference>
<dbReference type="SUPFAM" id="SSF82549">
    <property type="entry name" value="DAK1/DegV-like"/>
    <property type="match status" value="1"/>
</dbReference>
<dbReference type="Proteomes" id="UP000249682">
    <property type="component" value="Chromosome"/>
</dbReference>
<evidence type="ECO:0000313" key="1">
    <source>
        <dbReference type="EMBL" id="AWV48020.1"/>
    </source>
</evidence>
<dbReference type="EMBL" id="CP029543">
    <property type="protein sequence ID" value="AWV48020.1"/>
    <property type="molecule type" value="Genomic_DNA"/>
</dbReference>
<accession>A0AAD0P4Z1</accession>
<dbReference type="AlphaFoldDB" id="A0AAD0P4Z1"/>